<dbReference type="EC" id="4.2.1.-" evidence="2"/>
<dbReference type="InterPro" id="IPR006311">
    <property type="entry name" value="TAT_signal"/>
</dbReference>
<dbReference type="GO" id="GO:0016829">
    <property type="term" value="F:lyase activity"/>
    <property type="evidence" value="ECO:0007669"/>
    <property type="project" value="UniProtKB-KW"/>
</dbReference>
<keyword evidence="3" id="KW-1185">Reference proteome</keyword>
<evidence type="ECO:0000313" key="2">
    <source>
        <dbReference type="EMBL" id="MFF0003622.1"/>
    </source>
</evidence>
<keyword evidence="2" id="KW-0456">Lyase</keyword>
<comment type="caution">
    <text evidence="2">The sequence shown here is derived from an EMBL/GenBank/DDBJ whole genome shotgun (WGS) entry which is preliminary data.</text>
</comment>
<dbReference type="InterPro" id="IPR052158">
    <property type="entry name" value="INH-QAR"/>
</dbReference>
<protein>
    <submittedName>
        <fullName evidence="2">DJ-1/PfpI family protein</fullName>
        <ecNumber evidence="2">4.2.1.-</ecNumber>
    </submittedName>
</protein>
<feature type="domain" description="DJ-1/PfpI" evidence="1">
    <location>
        <begin position="43"/>
        <end position="205"/>
    </location>
</feature>
<dbReference type="Proteomes" id="UP001601422">
    <property type="component" value="Unassembled WGS sequence"/>
</dbReference>
<organism evidence="2 3">
    <name type="scientific">Streptomyces tibetensis</name>
    <dbReference type="NCBI Taxonomy" id="2382123"/>
    <lineage>
        <taxon>Bacteria</taxon>
        <taxon>Bacillati</taxon>
        <taxon>Actinomycetota</taxon>
        <taxon>Actinomycetes</taxon>
        <taxon>Kitasatosporales</taxon>
        <taxon>Streptomycetaceae</taxon>
        <taxon>Streptomyces</taxon>
    </lineage>
</organism>
<dbReference type="InterPro" id="IPR002818">
    <property type="entry name" value="DJ-1/PfpI"/>
</dbReference>
<proteinExistence type="predicted"/>
<dbReference type="RefSeq" id="WP_361884417.1">
    <property type="nucleotide sequence ID" value="NZ_JBEXVS010000080.1"/>
</dbReference>
<dbReference type="PROSITE" id="PS51318">
    <property type="entry name" value="TAT"/>
    <property type="match status" value="1"/>
</dbReference>
<dbReference type="Gene3D" id="3.40.50.880">
    <property type="match status" value="1"/>
</dbReference>
<dbReference type="InterPro" id="IPR029062">
    <property type="entry name" value="Class_I_gatase-like"/>
</dbReference>
<gene>
    <name evidence="2" type="ORF">ACFYQT_09255</name>
</gene>
<accession>A0ABW6MRF1</accession>
<dbReference type="Pfam" id="PF01965">
    <property type="entry name" value="DJ-1_PfpI"/>
    <property type="match status" value="1"/>
</dbReference>
<dbReference type="SUPFAM" id="SSF52317">
    <property type="entry name" value="Class I glutamine amidotransferase-like"/>
    <property type="match status" value="1"/>
</dbReference>
<dbReference type="PANTHER" id="PTHR43130">
    <property type="entry name" value="ARAC-FAMILY TRANSCRIPTIONAL REGULATOR"/>
    <property type="match status" value="1"/>
</dbReference>
<evidence type="ECO:0000259" key="1">
    <source>
        <dbReference type="Pfam" id="PF01965"/>
    </source>
</evidence>
<reference evidence="2 3" key="1">
    <citation type="submission" date="2024-10" db="EMBL/GenBank/DDBJ databases">
        <title>The Natural Products Discovery Center: Release of the First 8490 Sequenced Strains for Exploring Actinobacteria Biosynthetic Diversity.</title>
        <authorList>
            <person name="Kalkreuter E."/>
            <person name="Kautsar S.A."/>
            <person name="Yang D."/>
            <person name="Bader C.D."/>
            <person name="Teijaro C.N."/>
            <person name="Fluegel L."/>
            <person name="Davis C.M."/>
            <person name="Simpson J.R."/>
            <person name="Lauterbach L."/>
            <person name="Steele A.D."/>
            <person name="Gui C."/>
            <person name="Meng S."/>
            <person name="Li G."/>
            <person name="Viehrig K."/>
            <person name="Ye F."/>
            <person name="Su P."/>
            <person name="Kiefer A.F."/>
            <person name="Nichols A."/>
            <person name="Cepeda A.J."/>
            <person name="Yan W."/>
            <person name="Fan B."/>
            <person name="Jiang Y."/>
            <person name="Adhikari A."/>
            <person name="Zheng C.-J."/>
            <person name="Schuster L."/>
            <person name="Cowan T.M."/>
            <person name="Smanski M.J."/>
            <person name="Chevrette M.G."/>
            <person name="De Carvalho L.P.S."/>
            <person name="Shen B."/>
        </authorList>
    </citation>
    <scope>NUCLEOTIDE SEQUENCE [LARGE SCALE GENOMIC DNA]</scope>
    <source>
        <strain evidence="2 3">NPDC005497</strain>
    </source>
</reference>
<evidence type="ECO:0000313" key="3">
    <source>
        <dbReference type="Proteomes" id="UP001601422"/>
    </source>
</evidence>
<dbReference type="EMBL" id="JBIAJP010000001">
    <property type="protein sequence ID" value="MFF0003622.1"/>
    <property type="molecule type" value="Genomic_DNA"/>
</dbReference>
<sequence length="255" mass="26601">MSNVTTRRNVLRGAVATAALATTAAAPTEEAYAAAPGGSAGPSVGILLYDGYSLLDPTGPAEILSRLPDATVTMIAEKRGPVRTDTGDVAVVAERSTADVDRLDVLLVPGAGNRGTIGAMNNQSLLRWIRRVHQHTQWTTSVCTGSIILAAAGLLDGKQATTYWASAEYLQSTFDVTYLPQRYVRSGNIITAAGVSAGVDMALYLASLIAGDQTAKAIQLAVEYDPQPPFDSGNAAEASPELKEKALQLLAASQV</sequence>
<dbReference type="PANTHER" id="PTHR43130:SF2">
    <property type="entry name" value="DJ-1_PFPI DOMAIN-CONTAINING PROTEIN"/>
    <property type="match status" value="1"/>
</dbReference>
<dbReference type="CDD" id="cd03139">
    <property type="entry name" value="GATase1_PfpI_2"/>
    <property type="match status" value="1"/>
</dbReference>
<name>A0ABW6MRF1_9ACTN</name>